<dbReference type="RefSeq" id="XP_015906986.2">
    <property type="nucleotide sequence ID" value="XM_016051500.3"/>
</dbReference>
<name>A0A2L2YMZ5_PARTP</name>
<dbReference type="GeneID" id="107439037"/>
<keyword evidence="1" id="KW-0732">Signal</keyword>
<dbReference type="KEGG" id="ptep:107439037"/>
<feature type="chain" id="PRO_5014682290" evidence="1">
    <location>
        <begin position="23"/>
        <end position="127"/>
    </location>
</feature>
<dbReference type="OrthoDB" id="6410559at2759"/>
<dbReference type="RefSeq" id="XP_015906988.2">
    <property type="nucleotide sequence ID" value="XM_016051502.3"/>
</dbReference>
<evidence type="ECO:0000256" key="1">
    <source>
        <dbReference type="SAM" id="SignalP"/>
    </source>
</evidence>
<feature type="signal peptide" evidence="1">
    <location>
        <begin position="1"/>
        <end position="22"/>
    </location>
</feature>
<dbReference type="AlphaFoldDB" id="A0A2L2YMZ5"/>
<proteinExistence type="evidence at transcript level"/>
<accession>A0A2L2YMZ5</accession>
<reference evidence="2" key="1">
    <citation type="journal article" date="2016" name="Mol. Ecol. Resour.">
        <title>Evaluation of the impact of RNA preservation methods of spiders for de novo transcriptome assembly.</title>
        <authorList>
            <person name="Kono N."/>
            <person name="Nakamura H."/>
            <person name="Ito Y."/>
            <person name="Tomita M."/>
            <person name="Arakawa K."/>
        </authorList>
    </citation>
    <scope>NUCLEOTIDE SEQUENCE</scope>
    <source>
        <tissue evidence="2">Whole body</tissue>
    </source>
</reference>
<dbReference type="EMBL" id="IAAA01036914">
    <property type="protein sequence ID" value="LAA09463.1"/>
    <property type="molecule type" value="mRNA"/>
</dbReference>
<dbReference type="OMA" id="YITQLCL"/>
<protein>
    <submittedName>
        <fullName evidence="2">Uncharacterized protein</fullName>
    </submittedName>
</protein>
<sequence>MNFERALAHSVILFLCWLTVMSQSTMEEDQNISDKVNQEMLNSRLAKYGPDMRSVLSGLIRFQHAKRPDESYRFPMLSIANRSKGSAPTVDDPLAAALATGFLGSRGKRNDYDEIPVFANGFPAGRG</sequence>
<organism evidence="2">
    <name type="scientific">Parasteatoda tepidariorum</name>
    <name type="common">Common house spider</name>
    <name type="synonym">Achaearanea tepidariorum</name>
    <dbReference type="NCBI Taxonomy" id="114398"/>
    <lineage>
        <taxon>Eukaryota</taxon>
        <taxon>Metazoa</taxon>
        <taxon>Ecdysozoa</taxon>
        <taxon>Arthropoda</taxon>
        <taxon>Chelicerata</taxon>
        <taxon>Arachnida</taxon>
        <taxon>Araneae</taxon>
        <taxon>Araneomorphae</taxon>
        <taxon>Entelegynae</taxon>
        <taxon>Araneoidea</taxon>
        <taxon>Theridiidae</taxon>
        <taxon>Parasteatoda</taxon>
    </lineage>
</organism>
<evidence type="ECO:0000313" key="2">
    <source>
        <dbReference type="EMBL" id="LAA09463.1"/>
    </source>
</evidence>